<dbReference type="GO" id="GO:0006397">
    <property type="term" value="P:mRNA processing"/>
    <property type="evidence" value="ECO:0007669"/>
    <property type="project" value="UniProtKB-KW"/>
</dbReference>
<sequence>MNGLHYVISRIISMKNRDRILVKIEKLRERRDISCQQRFLYTLLFQEDIYAIAYTRSSKKLKMSLIENPVLYGKYNLITIKRLITQLRQQNFLKIFFQDCYRNQLDNSKSHSYTKLLVEGLILILEVSSPIQIQSARNEWKSLQSIHSVFLFMENKFLHSNSILDIKIPQCLHPEILVRIFRRQIQDTPFLHLSRLILHEYQDPITSDTSLISFSSREQTSFLIFLWNYYVYEFEYRVVSSWKRFSQLQSKISPDRIHFDRKMKHLIRSYWKTPSKISSFRKNPCIHYVRYKNHSVLAFQGTYDLARRWRTYLFNLWQYYFHWWIQPHRIFSKKFSRNSVSFLGYILGIRTKINKVQVEMENKLSITYLVAKELCPIIPIGSLVNSLAKEGFCNNLGRPVSKLSWTTLTDDDILKNFDQICRGVYYYYGGSTNKHELFRLRYIFRFSCAKTLACKHKSTTRIIWNRFGLNFFLGFLLKKPDLVNSSVSIYYSHKRRFWYLDIIHINPLIISLREKYN</sequence>
<dbReference type="AlphaFoldDB" id="A0A7G7YGW6"/>
<evidence type="ECO:0000256" key="6">
    <source>
        <dbReference type="HAMAP-Rule" id="MF_01390"/>
    </source>
</evidence>
<protein>
    <recommendedName>
        <fullName evidence="6">Maturase K</fullName>
    </recommendedName>
    <alternativeName>
        <fullName evidence="6">Intron maturase</fullName>
    </alternativeName>
</protein>
<dbReference type="GO" id="GO:0003723">
    <property type="term" value="F:RNA binding"/>
    <property type="evidence" value="ECO:0007669"/>
    <property type="project" value="UniProtKB-KW"/>
</dbReference>
<reference evidence="10" key="1">
    <citation type="journal article" date="2020" name="Cladistics">
        <title>Exploring the phylogeny of the marattialean ferns.</title>
        <authorList>
            <person name="Lehtonen S."/>
            <person name="Poczai P."/>
            <person name="Sablok G."/>
            <person name="Hyvoenen J."/>
            <person name="Karger D.N."/>
            <person name="Flores J."/>
        </authorList>
    </citation>
    <scope>NUCLEOTIDE SEQUENCE</scope>
</reference>
<keyword evidence="3 6" id="KW-0507">mRNA processing</keyword>
<geneLocation type="chloroplast" evidence="10"/>
<feature type="domain" description="Maturase MatK N-terminal" evidence="9">
    <location>
        <begin position="32"/>
        <end position="344"/>
    </location>
</feature>
<dbReference type="GO" id="GO:0009507">
    <property type="term" value="C:chloroplast"/>
    <property type="evidence" value="ECO:0007669"/>
    <property type="project" value="UniProtKB-SubCell"/>
</dbReference>
<proteinExistence type="inferred from homology"/>
<keyword evidence="4 6" id="KW-0819">tRNA processing</keyword>
<feature type="domain" description="Domain X" evidence="8">
    <location>
        <begin position="374"/>
        <end position="474"/>
    </location>
</feature>
<keyword evidence="7 10" id="KW-0150">Chloroplast</keyword>
<dbReference type="Pfam" id="PF01348">
    <property type="entry name" value="Intron_maturas2"/>
    <property type="match status" value="1"/>
</dbReference>
<evidence type="ECO:0000256" key="5">
    <source>
        <dbReference type="ARBA" id="ARBA00022884"/>
    </source>
</evidence>
<dbReference type="InterPro" id="IPR024942">
    <property type="entry name" value="Maturase_MatK_N"/>
</dbReference>
<evidence type="ECO:0000256" key="2">
    <source>
        <dbReference type="ARBA" id="ARBA00022640"/>
    </source>
</evidence>
<evidence type="ECO:0000259" key="8">
    <source>
        <dbReference type="Pfam" id="PF01348"/>
    </source>
</evidence>
<dbReference type="Pfam" id="PF01824">
    <property type="entry name" value="MatK_N"/>
    <property type="match status" value="1"/>
</dbReference>
<dbReference type="EMBL" id="MN412588">
    <property type="protein sequence ID" value="QNH93736.1"/>
    <property type="molecule type" value="Genomic_DNA"/>
</dbReference>
<organism evidence="10">
    <name type="scientific">Danaea sellowiana</name>
    <dbReference type="NCBI Taxonomy" id="2764331"/>
    <lineage>
        <taxon>Eukaryota</taxon>
        <taxon>Viridiplantae</taxon>
        <taxon>Streptophyta</taxon>
        <taxon>Embryophyta</taxon>
        <taxon>Tracheophyta</taxon>
        <taxon>Polypodiopsida</taxon>
        <taxon>Marattiidae</taxon>
        <taxon>Marattiales</taxon>
        <taxon>Marattiaceae</taxon>
        <taxon>Danaea</taxon>
    </lineage>
</organism>
<accession>A0A7G7YGW6</accession>
<evidence type="ECO:0000259" key="9">
    <source>
        <dbReference type="Pfam" id="PF01824"/>
    </source>
</evidence>
<dbReference type="PANTHER" id="PTHR34811">
    <property type="entry name" value="MATURASE K"/>
    <property type="match status" value="1"/>
</dbReference>
<keyword evidence="2 7" id="KW-0934">Plastid</keyword>
<evidence type="ECO:0000256" key="1">
    <source>
        <dbReference type="ARBA" id="ARBA00006621"/>
    </source>
</evidence>
<comment type="subcellular location">
    <subcellularLocation>
        <location evidence="6">Plastid</location>
        <location evidence="6">Chloroplast</location>
    </subcellularLocation>
</comment>
<comment type="similarity">
    <text evidence="1 6">Belongs to the intron maturase 2 family. MatK subfamily.</text>
</comment>
<evidence type="ECO:0000313" key="10">
    <source>
        <dbReference type="EMBL" id="QNH93736.1"/>
    </source>
</evidence>
<dbReference type="GeneID" id="60459482"/>
<dbReference type="InterPro" id="IPR002866">
    <property type="entry name" value="Maturase_MatK"/>
</dbReference>
<evidence type="ECO:0000256" key="7">
    <source>
        <dbReference type="RuleBase" id="RU004226"/>
    </source>
</evidence>
<dbReference type="PANTHER" id="PTHR34811:SF1">
    <property type="entry name" value="MATURASE K"/>
    <property type="match status" value="1"/>
</dbReference>
<evidence type="ECO:0000256" key="3">
    <source>
        <dbReference type="ARBA" id="ARBA00022664"/>
    </source>
</evidence>
<keyword evidence="5 6" id="KW-0694">RNA-binding</keyword>
<dbReference type="RefSeq" id="YP_009973826.1">
    <property type="nucleotide sequence ID" value="NC_051976.1"/>
</dbReference>
<evidence type="ECO:0000256" key="4">
    <source>
        <dbReference type="ARBA" id="ARBA00022694"/>
    </source>
</evidence>
<gene>
    <name evidence="6 10" type="primary">matK</name>
</gene>
<comment type="function">
    <text evidence="6 7">Usually encoded in the trnK tRNA gene intron. Probably assists in splicing its own and other chloroplast group II introns.</text>
</comment>
<dbReference type="HAMAP" id="MF_01390">
    <property type="entry name" value="MatK"/>
    <property type="match status" value="1"/>
</dbReference>
<dbReference type="GO" id="GO:0008380">
    <property type="term" value="P:RNA splicing"/>
    <property type="evidence" value="ECO:0007669"/>
    <property type="project" value="UniProtKB-UniRule"/>
</dbReference>
<dbReference type="GO" id="GO:0008033">
    <property type="term" value="P:tRNA processing"/>
    <property type="evidence" value="ECO:0007669"/>
    <property type="project" value="UniProtKB-KW"/>
</dbReference>
<name>A0A7G7YGW6_9MONI</name>
<dbReference type="InterPro" id="IPR024937">
    <property type="entry name" value="Domain_X"/>
</dbReference>